<feature type="compositionally biased region" description="Polar residues" evidence="1">
    <location>
        <begin position="280"/>
        <end position="291"/>
    </location>
</feature>
<sequence length="488" mass="55212">MFAVGKFVLLVDADDPVFRDLGNSTVVLVNQISNLSIKESTAITNLRVPAHFLANIITRSPPINSPEIAQYLKHIGNLLFILGTFTEKMQNTGKFFFKEIEIEFTTIYQNLQANDILRSGSTKKSFILSRMNTILDLVTDLRDRAKDVVNALDEFEELYQTRIESHETDEKGGFSKVEDHFKINREELNRFFEISDIQLGIEELRTGIRGVLIFKTQSKNIMKFVDNSRKDLIRIKESFGKMIRGKVVTEQDLEVLAHTIEIIQNMKNKWKRNVFEGHKNTSQSQKNNLNPNDKEQTHRVPIHPSDDQDQRNPKKNQNDDLVKISANIKGDLYEPDKFQSKDPIQQFRPQPLYNSVFVNSPLLPYTENPNTAQFTAPAVPVSVPEKIQPFVSIVNPSDQIIATNPLVAPEHSHFFPVTANKQITAPPATAVAGVAQNAGVDYNSAKTQQPVAIQALPVVSDLSFTNEAKLQPVEVNEIAREDKMDVDY</sequence>
<dbReference type="AlphaFoldDB" id="A0A9N9FGK5"/>
<organism evidence="2 3">
    <name type="scientific">Ambispora leptoticha</name>
    <dbReference type="NCBI Taxonomy" id="144679"/>
    <lineage>
        <taxon>Eukaryota</taxon>
        <taxon>Fungi</taxon>
        <taxon>Fungi incertae sedis</taxon>
        <taxon>Mucoromycota</taxon>
        <taxon>Glomeromycotina</taxon>
        <taxon>Glomeromycetes</taxon>
        <taxon>Archaeosporales</taxon>
        <taxon>Ambisporaceae</taxon>
        <taxon>Ambispora</taxon>
    </lineage>
</organism>
<evidence type="ECO:0000256" key="1">
    <source>
        <dbReference type="SAM" id="MobiDB-lite"/>
    </source>
</evidence>
<reference evidence="2" key="1">
    <citation type="submission" date="2021-06" db="EMBL/GenBank/DDBJ databases">
        <authorList>
            <person name="Kallberg Y."/>
            <person name="Tangrot J."/>
            <person name="Rosling A."/>
        </authorList>
    </citation>
    <scope>NUCLEOTIDE SEQUENCE</scope>
    <source>
        <strain evidence="2">FL130A</strain>
    </source>
</reference>
<evidence type="ECO:0000313" key="3">
    <source>
        <dbReference type="Proteomes" id="UP000789508"/>
    </source>
</evidence>
<accession>A0A9N9FGK5</accession>
<dbReference type="Proteomes" id="UP000789508">
    <property type="component" value="Unassembled WGS sequence"/>
</dbReference>
<feature type="region of interest" description="Disordered" evidence="1">
    <location>
        <begin position="280"/>
        <end position="321"/>
    </location>
</feature>
<name>A0A9N9FGK5_9GLOM</name>
<feature type="compositionally biased region" description="Basic and acidic residues" evidence="1">
    <location>
        <begin position="292"/>
        <end position="321"/>
    </location>
</feature>
<dbReference type="EMBL" id="CAJVPS010001345">
    <property type="protein sequence ID" value="CAG8534590.1"/>
    <property type="molecule type" value="Genomic_DNA"/>
</dbReference>
<protein>
    <submittedName>
        <fullName evidence="2">13210_t:CDS:1</fullName>
    </submittedName>
</protein>
<dbReference type="OrthoDB" id="2366915at2759"/>
<gene>
    <name evidence="2" type="ORF">ALEPTO_LOCUS5107</name>
</gene>
<evidence type="ECO:0000313" key="2">
    <source>
        <dbReference type="EMBL" id="CAG8534590.1"/>
    </source>
</evidence>
<proteinExistence type="predicted"/>
<comment type="caution">
    <text evidence="2">The sequence shown here is derived from an EMBL/GenBank/DDBJ whole genome shotgun (WGS) entry which is preliminary data.</text>
</comment>
<keyword evidence="3" id="KW-1185">Reference proteome</keyword>